<keyword evidence="4" id="KW-0853">WD repeat</keyword>
<dbReference type="GO" id="GO:2000001">
    <property type="term" value="P:regulation of DNA damage checkpoint"/>
    <property type="evidence" value="ECO:0007669"/>
    <property type="project" value="TreeGrafter"/>
</dbReference>
<evidence type="ECO:0000256" key="2">
    <source>
        <dbReference type="ARBA" id="ARBA00005434"/>
    </source>
</evidence>
<dbReference type="InterPro" id="IPR001680">
    <property type="entry name" value="WD40_rpt"/>
</dbReference>
<comment type="caution">
    <text evidence="6">The sequence shown here is derived from an EMBL/GenBank/DDBJ whole genome shotgun (WGS) entry which is preliminary data.</text>
</comment>
<dbReference type="SMART" id="SM00320">
    <property type="entry name" value="WD40"/>
    <property type="match status" value="5"/>
</dbReference>
<reference evidence="6 7" key="1">
    <citation type="submission" date="2022-12" db="EMBL/GenBank/DDBJ databases">
        <title>Chromosome-level genome assembly of true bugs.</title>
        <authorList>
            <person name="Ma L."/>
            <person name="Li H."/>
        </authorList>
    </citation>
    <scope>NUCLEOTIDE SEQUENCE [LARGE SCALE GENOMIC DNA]</scope>
    <source>
        <strain evidence="6">Lab_2022b</strain>
    </source>
</reference>
<dbReference type="SUPFAM" id="SSF50978">
    <property type="entry name" value="WD40 repeat-like"/>
    <property type="match status" value="1"/>
</dbReference>
<dbReference type="PANTHER" id="PTHR14773:SF0">
    <property type="entry name" value="WD REPEAT-CONTAINING PROTEIN 76"/>
    <property type="match status" value="1"/>
</dbReference>
<keyword evidence="5" id="KW-0677">Repeat</keyword>
<name>A0AAW1DJS5_9HEMI</name>
<dbReference type="Proteomes" id="UP001461498">
    <property type="component" value="Unassembled WGS sequence"/>
</dbReference>
<organism evidence="6 7">
    <name type="scientific">Rhynocoris fuscipes</name>
    <dbReference type="NCBI Taxonomy" id="488301"/>
    <lineage>
        <taxon>Eukaryota</taxon>
        <taxon>Metazoa</taxon>
        <taxon>Ecdysozoa</taxon>
        <taxon>Arthropoda</taxon>
        <taxon>Hexapoda</taxon>
        <taxon>Insecta</taxon>
        <taxon>Pterygota</taxon>
        <taxon>Neoptera</taxon>
        <taxon>Paraneoptera</taxon>
        <taxon>Hemiptera</taxon>
        <taxon>Heteroptera</taxon>
        <taxon>Panheteroptera</taxon>
        <taxon>Cimicomorpha</taxon>
        <taxon>Reduviidae</taxon>
        <taxon>Harpactorinae</taxon>
        <taxon>Harpactorini</taxon>
        <taxon>Rhynocoris</taxon>
    </lineage>
</organism>
<evidence type="ECO:0000256" key="3">
    <source>
        <dbReference type="ARBA" id="ARBA00021234"/>
    </source>
</evidence>
<dbReference type="InterPro" id="IPR050853">
    <property type="entry name" value="WD_repeat_DNA-damage-binding"/>
</dbReference>
<dbReference type="InterPro" id="IPR036322">
    <property type="entry name" value="WD40_repeat_dom_sf"/>
</dbReference>
<accession>A0AAW1DJS5</accession>
<dbReference type="EMBL" id="JAPXFL010000002">
    <property type="protein sequence ID" value="KAK9510320.1"/>
    <property type="molecule type" value="Genomic_DNA"/>
</dbReference>
<dbReference type="GO" id="GO:0005634">
    <property type="term" value="C:nucleus"/>
    <property type="evidence" value="ECO:0007669"/>
    <property type="project" value="TreeGrafter"/>
</dbReference>
<comment type="similarity">
    <text evidence="2">Belongs to the WD repeat DDB2/WDR76 family.</text>
</comment>
<evidence type="ECO:0000256" key="4">
    <source>
        <dbReference type="ARBA" id="ARBA00022574"/>
    </source>
</evidence>
<gene>
    <name evidence="6" type="ORF">O3M35_005126</name>
</gene>
<proteinExistence type="inferred from homology"/>
<dbReference type="Gene3D" id="2.130.10.10">
    <property type="entry name" value="YVTN repeat-like/Quinoprotein amine dehydrogenase"/>
    <property type="match status" value="1"/>
</dbReference>
<evidence type="ECO:0000313" key="7">
    <source>
        <dbReference type="Proteomes" id="UP001461498"/>
    </source>
</evidence>
<evidence type="ECO:0000256" key="5">
    <source>
        <dbReference type="ARBA" id="ARBA00022737"/>
    </source>
</evidence>
<keyword evidence="7" id="KW-1185">Reference proteome</keyword>
<protein>
    <recommendedName>
        <fullName evidence="3">WD repeat-containing protein 76</fullName>
    </recommendedName>
</protein>
<evidence type="ECO:0000313" key="6">
    <source>
        <dbReference type="EMBL" id="KAK9510320.1"/>
    </source>
</evidence>
<dbReference type="InterPro" id="IPR015943">
    <property type="entry name" value="WD40/YVTN_repeat-like_dom_sf"/>
</dbReference>
<evidence type="ECO:0000256" key="1">
    <source>
        <dbReference type="ARBA" id="ARBA00002530"/>
    </source>
</evidence>
<sequence>MADDDEGESNMNNEEVSEYELLRRKNIEERNKFLQSLGINDAVSDLISNAAPNKPKKRILGKSPFEDLPRREPSKRIRGLAIKKNKPEKELPVPKFVVEVDDRLKGTIKLKIEDDTHDFFGHLVGSERDFSFDPNLDISTCNLESFKKNLSCLQMKDLRKLIFRRIQSICIHPIMTKQIVIVGGAAGPVAIWDINSEIDHDVVVLNFHNAAVNCLTVSKSNHQKIYTTSHEGSICCMDISEKKCTNIFSTKFTDRIKHLTWHDEMDANTLLVAHGNGNVGILDLRTNNHKNMPWIECFDRSCRTVQLHPTNSHYFLASSGTVGCRIFDLRSSSNCISDIKHPKGLTSAFFSPNANHILTTCNDNFLRIFDSSKFQEELPTCKKIIPHNNFTGRWLSVFKAKWFPYRNDVFHIGSLLQPRRIQIYEEEKGTLLYEMRHENMVTISPVIDVHPNMLFIAGGNSSGYVHAFVPPDSSAESDVS</sequence>
<dbReference type="AlphaFoldDB" id="A0AAW1DJS5"/>
<dbReference type="GO" id="GO:0003677">
    <property type="term" value="F:DNA binding"/>
    <property type="evidence" value="ECO:0007669"/>
    <property type="project" value="TreeGrafter"/>
</dbReference>
<comment type="function">
    <text evidence="1">Specifically binds 5-hydroxymethylcytosine (5hmC), suggesting that it acts as a specific reader of 5hmC.</text>
</comment>
<dbReference type="PANTHER" id="PTHR14773">
    <property type="entry name" value="WD REPEAT-CONTAINING PROTEIN 76"/>
    <property type="match status" value="1"/>
</dbReference>